<name>A0A7W8GG80_9DEIO</name>
<organism evidence="2 3">
    <name type="scientific">Deinococcus budaensis</name>
    <dbReference type="NCBI Taxonomy" id="1665626"/>
    <lineage>
        <taxon>Bacteria</taxon>
        <taxon>Thermotogati</taxon>
        <taxon>Deinococcota</taxon>
        <taxon>Deinococci</taxon>
        <taxon>Deinococcales</taxon>
        <taxon>Deinococcaceae</taxon>
        <taxon>Deinococcus</taxon>
    </lineage>
</organism>
<dbReference type="InterPro" id="IPR005325">
    <property type="entry name" value="DUF308_memb"/>
</dbReference>
<dbReference type="Pfam" id="PF03729">
    <property type="entry name" value="DUF308"/>
    <property type="match status" value="2"/>
</dbReference>
<evidence type="ECO:0000256" key="1">
    <source>
        <dbReference type="SAM" id="Phobius"/>
    </source>
</evidence>
<feature type="transmembrane region" description="Helical" evidence="1">
    <location>
        <begin position="140"/>
        <end position="158"/>
    </location>
</feature>
<feature type="transmembrane region" description="Helical" evidence="1">
    <location>
        <begin position="164"/>
        <end position="187"/>
    </location>
</feature>
<keyword evidence="1" id="KW-0472">Membrane</keyword>
<dbReference type="PANTHER" id="PTHR34989">
    <property type="entry name" value="PROTEIN HDED"/>
    <property type="match status" value="1"/>
</dbReference>
<feature type="transmembrane region" description="Helical" evidence="1">
    <location>
        <begin position="24"/>
        <end position="44"/>
    </location>
</feature>
<feature type="transmembrane region" description="Helical" evidence="1">
    <location>
        <begin position="105"/>
        <end position="128"/>
    </location>
</feature>
<dbReference type="PANTHER" id="PTHR34989:SF1">
    <property type="entry name" value="PROTEIN HDED"/>
    <property type="match status" value="1"/>
</dbReference>
<evidence type="ECO:0000313" key="2">
    <source>
        <dbReference type="EMBL" id="MBB5234638.1"/>
    </source>
</evidence>
<accession>A0A7W8GG80</accession>
<dbReference type="Proteomes" id="UP000525389">
    <property type="component" value="Unassembled WGS sequence"/>
</dbReference>
<reference evidence="2 3" key="1">
    <citation type="submission" date="2020-08" db="EMBL/GenBank/DDBJ databases">
        <title>Genomic Encyclopedia of Type Strains, Phase IV (KMG-IV): sequencing the most valuable type-strain genomes for metagenomic binning, comparative biology and taxonomic classification.</title>
        <authorList>
            <person name="Goeker M."/>
        </authorList>
    </citation>
    <scope>NUCLEOTIDE SEQUENCE [LARGE SCALE GENOMIC DNA]</scope>
    <source>
        <strain evidence="2 3">DSM 101791</strain>
    </source>
</reference>
<gene>
    <name evidence="2" type="ORF">HNQ09_002081</name>
</gene>
<protein>
    <submittedName>
        <fullName evidence="2">Uncharacterized membrane protein HdeD (DUF308 family)</fullName>
    </submittedName>
</protein>
<feature type="transmembrane region" description="Helical" evidence="1">
    <location>
        <begin position="50"/>
        <end position="69"/>
    </location>
</feature>
<keyword evidence="3" id="KW-1185">Reference proteome</keyword>
<feature type="transmembrane region" description="Helical" evidence="1">
    <location>
        <begin position="81"/>
        <end position="99"/>
    </location>
</feature>
<keyword evidence="1" id="KW-1133">Transmembrane helix</keyword>
<sequence>MTQNSDLGPAPRSSSLRAAARSSWGWTVARGVLTLIFGILALIWPGAAFLSLAIVFGAYAFVDGVATLIGGFASRSGGVRWPLILSGVLGIVAGVITFVNPGATVLALLWLIAAWALVRGILEIVAAIRWRAEIPGAGEWLVGLSGLLLVILGLLLLFNPLAGIITTAYLIGFYAVLAGIVLILLGFRLRNL</sequence>
<dbReference type="InterPro" id="IPR052712">
    <property type="entry name" value="Acid_resist_chaperone_HdeD"/>
</dbReference>
<proteinExistence type="predicted"/>
<comment type="caution">
    <text evidence="2">The sequence shown here is derived from an EMBL/GenBank/DDBJ whole genome shotgun (WGS) entry which is preliminary data.</text>
</comment>
<keyword evidence="1" id="KW-0812">Transmembrane</keyword>
<dbReference type="GO" id="GO:0005886">
    <property type="term" value="C:plasma membrane"/>
    <property type="evidence" value="ECO:0007669"/>
    <property type="project" value="TreeGrafter"/>
</dbReference>
<dbReference type="RefSeq" id="WP_184028739.1">
    <property type="nucleotide sequence ID" value="NZ_JACHFN010000007.1"/>
</dbReference>
<dbReference type="AlphaFoldDB" id="A0A7W8GG80"/>
<evidence type="ECO:0000313" key="3">
    <source>
        <dbReference type="Proteomes" id="UP000525389"/>
    </source>
</evidence>
<dbReference type="EMBL" id="JACHFN010000007">
    <property type="protein sequence ID" value="MBB5234638.1"/>
    <property type="molecule type" value="Genomic_DNA"/>
</dbReference>